<organism evidence="3 5">
    <name type="scientific">Chromobacterium sphagni</name>
    <dbReference type="NCBI Taxonomy" id="1903179"/>
    <lineage>
        <taxon>Bacteria</taxon>
        <taxon>Pseudomonadati</taxon>
        <taxon>Pseudomonadota</taxon>
        <taxon>Betaproteobacteria</taxon>
        <taxon>Neisseriales</taxon>
        <taxon>Chromobacteriaceae</taxon>
        <taxon>Chromobacterium</taxon>
    </lineage>
</organism>
<dbReference type="SUPFAM" id="SSF51735">
    <property type="entry name" value="NAD(P)-binding Rossmann-fold domains"/>
    <property type="match status" value="1"/>
</dbReference>
<dbReference type="OrthoDB" id="9806974at2"/>
<evidence type="ECO:0000256" key="1">
    <source>
        <dbReference type="ARBA" id="ARBA00006484"/>
    </source>
</evidence>
<evidence type="ECO:0000313" key="5">
    <source>
        <dbReference type="Proteomes" id="UP000180088"/>
    </source>
</evidence>
<protein>
    <submittedName>
        <fullName evidence="3">Dehydrogenase</fullName>
    </submittedName>
</protein>
<dbReference type="Proteomes" id="UP000180088">
    <property type="component" value="Unassembled WGS sequence"/>
</dbReference>
<dbReference type="InterPro" id="IPR051122">
    <property type="entry name" value="SDR_DHRS6-like"/>
</dbReference>
<dbReference type="GO" id="GO:0016491">
    <property type="term" value="F:oxidoreductase activity"/>
    <property type="evidence" value="ECO:0007669"/>
    <property type="project" value="UniProtKB-KW"/>
</dbReference>
<dbReference type="InterPro" id="IPR036291">
    <property type="entry name" value="NAD(P)-bd_dom_sf"/>
</dbReference>
<keyword evidence="2" id="KW-0560">Oxidoreductase</keyword>
<evidence type="ECO:0000313" key="6">
    <source>
        <dbReference type="Proteomes" id="UP000180280"/>
    </source>
</evidence>
<dbReference type="AlphaFoldDB" id="A0A1S1WWF9"/>
<dbReference type="Gene3D" id="3.40.50.720">
    <property type="entry name" value="NAD(P)-binding Rossmann-like Domain"/>
    <property type="match status" value="1"/>
</dbReference>
<reference evidence="5 6" key="1">
    <citation type="submission" date="2016-09" db="EMBL/GenBank/DDBJ databases">
        <title>Chromobacterium muskegensis sp. nov., an insecticidal bacterium isolated from Sphagnum bogs.</title>
        <authorList>
            <person name="Sparks M.E."/>
            <person name="Blackburn M.B."/>
            <person name="Gundersen-Rindal D.E."/>
            <person name="Mitchell A."/>
            <person name="Farrar R."/>
            <person name="Kuhar D."/>
        </authorList>
    </citation>
    <scope>NUCLEOTIDE SEQUENCE [LARGE SCALE GENOMIC DNA]</scope>
    <source>
        <strain evidence="4 6">14B-1</strain>
        <strain evidence="3 5">37-2</strain>
    </source>
</reference>
<dbReference type="Pfam" id="PF13561">
    <property type="entry name" value="adh_short_C2"/>
    <property type="match status" value="1"/>
</dbReference>
<dbReference type="PRINTS" id="PR00081">
    <property type="entry name" value="GDHRDH"/>
</dbReference>
<proteinExistence type="inferred from homology"/>
<dbReference type="Proteomes" id="UP000180280">
    <property type="component" value="Unassembled WGS sequence"/>
</dbReference>
<sequence length="235" mass="24168">MSLDADFLRQRNVAVLGGGSGIGRAVAEEAAAAGALVFVLGRSLAVSGPWQALRADVTDIASLSAAFAEIGRIDHLVLTAGARVGSPRLEEATRADFEQTFGVKLFGNLLAVQQARPYLAADASVTFTSGLLSRKYGAGGLLKSTVNAALEAAAKNLAKELAPRRVNVVSPGVVDTELWGPAGAEKRQAAMARIAADLPLGRVGRPQDLAQAYLFAMGNAFLTGAVLDVDGGGLL</sequence>
<dbReference type="EMBL" id="MKCT01000031">
    <property type="protein sequence ID" value="OHX19586.1"/>
    <property type="molecule type" value="Genomic_DNA"/>
</dbReference>
<dbReference type="PANTHER" id="PTHR43477:SF1">
    <property type="entry name" value="DIHYDROANTICAPSIN 7-DEHYDROGENASE"/>
    <property type="match status" value="1"/>
</dbReference>
<keyword evidence="6" id="KW-1185">Reference proteome</keyword>
<dbReference type="InterPro" id="IPR002347">
    <property type="entry name" value="SDR_fam"/>
</dbReference>
<accession>A0A1S1WWF9</accession>
<name>A0A1S1WWF9_9NEIS</name>
<evidence type="ECO:0000256" key="2">
    <source>
        <dbReference type="ARBA" id="ARBA00023002"/>
    </source>
</evidence>
<dbReference type="EMBL" id="MKCS01000002">
    <property type="protein sequence ID" value="OHX11628.1"/>
    <property type="molecule type" value="Genomic_DNA"/>
</dbReference>
<evidence type="ECO:0000313" key="3">
    <source>
        <dbReference type="EMBL" id="OHX11628.1"/>
    </source>
</evidence>
<dbReference type="STRING" id="1903179.BI347_18465"/>
<dbReference type="RefSeq" id="WP_071113413.1">
    <property type="nucleotide sequence ID" value="NZ_MKCS01000002.1"/>
</dbReference>
<evidence type="ECO:0000313" key="4">
    <source>
        <dbReference type="EMBL" id="OHX19586.1"/>
    </source>
</evidence>
<gene>
    <name evidence="4" type="ORF">BI344_17525</name>
    <name evidence="3" type="ORF">BI347_18465</name>
</gene>
<comment type="caution">
    <text evidence="3">The sequence shown here is derived from an EMBL/GenBank/DDBJ whole genome shotgun (WGS) entry which is preliminary data.</text>
</comment>
<comment type="similarity">
    <text evidence="1">Belongs to the short-chain dehydrogenases/reductases (SDR) family.</text>
</comment>
<dbReference type="PANTHER" id="PTHR43477">
    <property type="entry name" value="DIHYDROANTICAPSIN 7-DEHYDROGENASE"/>
    <property type="match status" value="1"/>
</dbReference>